<feature type="transmembrane region" description="Helical" evidence="12">
    <location>
        <begin position="430"/>
        <end position="451"/>
    </location>
</feature>
<organism evidence="13 14">
    <name type="scientific">Coptotermes formosanus</name>
    <name type="common">Formosan subterranean termite</name>
    <dbReference type="NCBI Taxonomy" id="36987"/>
    <lineage>
        <taxon>Eukaryota</taxon>
        <taxon>Metazoa</taxon>
        <taxon>Ecdysozoa</taxon>
        <taxon>Arthropoda</taxon>
        <taxon>Hexapoda</taxon>
        <taxon>Insecta</taxon>
        <taxon>Pterygota</taxon>
        <taxon>Neoptera</taxon>
        <taxon>Polyneoptera</taxon>
        <taxon>Dictyoptera</taxon>
        <taxon>Blattodea</taxon>
        <taxon>Blattoidea</taxon>
        <taxon>Termitoidae</taxon>
        <taxon>Rhinotermitidae</taxon>
        <taxon>Coptotermes</taxon>
    </lineage>
</organism>
<dbReference type="NCBIfam" id="TIGR00813">
    <property type="entry name" value="sss"/>
    <property type="match status" value="1"/>
</dbReference>
<dbReference type="InterPro" id="IPR051163">
    <property type="entry name" value="Sodium:Solute_Symporter_SSF"/>
</dbReference>
<feature type="transmembrane region" description="Helical" evidence="12">
    <location>
        <begin position="405"/>
        <end position="424"/>
    </location>
</feature>
<evidence type="ECO:0000256" key="9">
    <source>
        <dbReference type="ARBA" id="ARBA00023136"/>
    </source>
</evidence>
<comment type="similarity">
    <text evidence="2 11">Belongs to the sodium:solute symporter (SSF) (TC 2.A.21) family.</text>
</comment>
<feature type="transmembrane region" description="Helical" evidence="12">
    <location>
        <begin position="360"/>
        <end position="385"/>
    </location>
</feature>
<feature type="transmembrane region" description="Helical" evidence="12">
    <location>
        <begin position="180"/>
        <end position="198"/>
    </location>
</feature>
<keyword evidence="5 12" id="KW-0812">Transmembrane</keyword>
<evidence type="ECO:0008006" key="15">
    <source>
        <dbReference type="Google" id="ProtNLM"/>
    </source>
</evidence>
<protein>
    <recommendedName>
        <fullName evidence="15">Sodium-coupled monocarboxylate transporter 1</fullName>
    </recommendedName>
</protein>
<accession>A0A6L2P9V2</accession>
<dbReference type="GO" id="GO:0006814">
    <property type="term" value="P:sodium ion transport"/>
    <property type="evidence" value="ECO:0007669"/>
    <property type="project" value="UniProtKB-KW"/>
</dbReference>
<keyword evidence="7" id="KW-0915">Sodium</keyword>
<keyword evidence="9 12" id="KW-0472">Membrane</keyword>
<feature type="transmembrane region" description="Helical" evidence="12">
    <location>
        <begin position="463"/>
        <end position="485"/>
    </location>
</feature>
<keyword evidence="10" id="KW-0739">Sodium transport</keyword>
<evidence type="ECO:0000256" key="7">
    <source>
        <dbReference type="ARBA" id="ARBA00023053"/>
    </source>
</evidence>
<dbReference type="FunCoup" id="A0A6L2P9V2">
    <property type="interactions" value="1"/>
</dbReference>
<comment type="caution">
    <text evidence="13">The sequence shown here is derived from an EMBL/GenBank/DDBJ whole genome shotgun (WGS) entry which is preliminary data.</text>
</comment>
<evidence type="ECO:0000256" key="5">
    <source>
        <dbReference type="ARBA" id="ARBA00022692"/>
    </source>
</evidence>
<feature type="transmembrane region" description="Helical" evidence="12">
    <location>
        <begin position="210"/>
        <end position="238"/>
    </location>
</feature>
<evidence type="ECO:0000313" key="13">
    <source>
        <dbReference type="EMBL" id="GFG29143.1"/>
    </source>
</evidence>
<dbReference type="InParanoid" id="A0A6L2P9V2"/>
<proteinExistence type="inferred from homology"/>
<comment type="subcellular location">
    <subcellularLocation>
        <location evidence="1">Cell membrane</location>
        <topology evidence="1">Multi-pass membrane protein</topology>
    </subcellularLocation>
</comment>
<feature type="transmembrane region" description="Helical" evidence="12">
    <location>
        <begin position="534"/>
        <end position="555"/>
    </location>
</feature>
<evidence type="ECO:0000256" key="6">
    <source>
        <dbReference type="ARBA" id="ARBA00022989"/>
    </source>
</evidence>
<gene>
    <name evidence="13" type="ORF">Cfor_00213</name>
</gene>
<evidence type="ECO:0000256" key="12">
    <source>
        <dbReference type="SAM" id="Phobius"/>
    </source>
</evidence>
<dbReference type="OrthoDB" id="6132759at2759"/>
<evidence type="ECO:0000256" key="1">
    <source>
        <dbReference type="ARBA" id="ARBA00004651"/>
    </source>
</evidence>
<feature type="transmembrane region" description="Helical" evidence="12">
    <location>
        <begin position="75"/>
        <end position="93"/>
    </location>
</feature>
<keyword evidence="14" id="KW-1185">Reference proteome</keyword>
<evidence type="ECO:0000256" key="8">
    <source>
        <dbReference type="ARBA" id="ARBA00023065"/>
    </source>
</evidence>
<dbReference type="GO" id="GO:0015293">
    <property type="term" value="F:symporter activity"/>
    <property type="evidence" value="ECO:0007669"/>
    <property type="project" value="TreeGrafter"/>
</dbReference>
<dbReference type="GO" id="GO:0005886">
    <property type="term" value="C:plasma membrane"/>
    <property type="evidence" value="ECO:0007669"/>
    <property type="project" value="UniProtKB-SubCell"/>
</dbReference>
<evidence type="ECO:0000256" key="11">
    <source>
        <dbReference type="RuleBase" id="RU362091"/>
    </source>
</evidence>
<name>A0A6L2P9V2_COPFO</name>
<feature type="transmembrane region" description="Helical" evidence="12">
    <location>
        <begin position="298"/>
        <end position="325"/>
    </location>
</feature>
<evidence type="ECO:0000256" key="10">
    <source>
        <dbReference type="ARBA" id="ARBA00023201"/>
    </source>
</evidence>
<dbReference type="InterPro" id="IPR001734">
    <property type="entry name" value="Na/solute_symporter"/>
</dbReference>
<keyword evidence="6 12" id="KW-1133">Transmembrane helix</keyword>
<feature type="transmembrane region" description="Helical" evidence="12">
    <location>
        <begin position="258"/>
        <end position="277"/>
    </location>
</feature>
<dbReference type="Gene3D" id="1.20.1730.10">
    <property type="entry name" value="Sodium/glucose cotransporter"/>
    <property type="match status" value="1"/>
</dbReference>
<feature type="transmembrane region" description="Helical" evidence="12">
    <location>
        <begin position="147"/>
        <end position="168"/>
    </location>
</feature>
<dbReference type="InterPro" id="IPR038377">
    <property type="entry name" value="Na/Glc_symporter_sf"/>
</dbReference>
<dbReference type="PANTHER" id="PTHR42985:SF39">
    <property type="entry name" value="GH10366P"/>
    <property type="match status" value="1"/>
</dbReference>
<feature type="transmembrane region" description="Helical" evidence="12">
    <location>
        <begin position="35"/>
        <end position="55"/>
    </location>
</feature>
<feature type="transmembrane region" description="Helical" evidence="12">
    <location>
        <begin position="105"/>
        <end position="126"/>
    </location>
</feature>
<dbReference type="PANTHER" id="PTHR42985">
    <property type="entry name" value="SODIUM-COUPLED MONOCARBOXYLATE TRANSPORTER"/>
    <property type="match status" value="1"/>
</dbReference>
<keyword evidence="3" id="KW-0813">Transport</keyword>
<evidence type="ECO:0000256" key="2">
    <source>
        <dbReference type="ARBA" id="ARBA00006434"/>
    </source>
</evidence>
<dbReference type="Pfam" id="PF00474">
    <property type="entry name" value="SSF"/>
    <property type="match status" value="1"/>
</dbReference>
<dbReference type="CDD" id="cd11492">
    <property type="entry name" value="SLC5sbd_NIS-SMVT"/>
    <property type="match status" value="1"/>
</dbReference>
<dbReference type="EMBL" id="BLKM01000118">
    <property type="protein sequence ID" value="GFG29143.1"/>
    <property type="molecule type" value="Genomic_DNA"/>
</dbReference>
<sequence length="645" mass="70572">MASPTIMAEMLHSVGNFTNDTDTCGSSNTFHWSDYAILTIMLLVSAGIGLFYGWFGPKQKTASDFLLGGGSMGTFPMAMSLASSFITAIELLGNPAEMYVYGTQFWMICIAFILVIPITSHLYLPVYRHLKLTSAYEYLEMRFNSYVRTYGAAMYMLQMILYTSVAVYAPALALSHVTGLNTYIAVSCIYIVCIFYASQGGIKAVMITDTFQATVLVGSILVVLGLGDWMAGGAPVIWSHSSVSDRIEFFKMDPSPTVRHSFWSVVIGGTFYWLTMFCSNQSSIQKYLSVETISQARIALWVSCAGLILVFTINFYTGLIMYAAYHDCDPLSSNEITARDQLLPLYVMTYMGHLQGVPGLFVAGIFSASLGTVATALNSLTAVTVKDFLHGALRWELPDEKGAKIGKWISFAFGLLSFGLVFLVEQMGSVLQIALSFNGMVGGITLGLFSLGMFFPWSNSKGALCGAAVATGVVLWIGLGTQIALASGVISYEEKFTSVAGCACTNASEVLNTVLPNLEKHEPKWWIQLYMLSYLWYSLLGFLITIVMGLTVSILTGSLDTCRLDEDLMSPPVRRWLLSLPSNIKQMLRLSEETKESAALGTSEVKEDSYKSVDLTGIQNPSFIPEDEHQSEIIKSDSIKSGIKV</sequence>
<dbReference type="Proteomes" id="UP000502823">
    <property type="component" value="Unassembled WGS sequence"/>
</dbReference>
<keyword evidence="8" id="KW-0406">Ion transport</keyword>
<dbReference type="AlphaFoldDB" id="A0A6L2P9V2"/>
<keyword evidence="4" id="KW-1003">Cell membrane</keyword>
<dbReference type="PROSITE" id="PS50283">
    <property type="entry name" value="NA_SOLUT_SYMP_3"/>
    <property type="match status" value="1"/>
</dbReference>
<evidence type="ECO:0000256" key="3">
    <source>
        <dbReference type="ARBA" id="ARBA00022448"/>
    </source>
</evidence>
<evidence type="ECO:0000256" key="4">
    <source>
        <dbReference type="ARBA" id="ARBA00022475"/>
    </source>
</evidence>
<reference evidence="14" key="1">
    <citation type="submission" date="2020-01" db="EMBL/GenBank/DDBJ databases">
        <title>Draft genome sequence of the Termite Coptotermes fromosanus.</title>
        <authorList>
            <person name="Itakura S."/>
            <person name="Yosikawa Y."/>
            <person name="Umezawa K."/>
        </authorList>
    </citation>
    <scope>NUCLEOTIDE SEQUENCE [LARGE SCALE GENOMIC DNA]</scope>
</reference>
<evidence type="ECO:0000313" key="14">
    <source>
        <dbReference type="Proteomes" id="UP000502823"/>
    </source>
</evidence>